<gene>
    <name evidence="3" type="ORF">D9615_006352</name>
</gene>
<dbReference type="Proteomes" id="UP000565441">
    <property type="component" value="Unassembled WGS sequence"/>
</dbReference>
<feature type="compositionally biased region" description="Polar residues" evidence="2">
    <location>
        <begin position="1284"/>
        <end position="1295"/>
    </location>
</feature>
<dbReference type="GO" id="GO:0051087">
    <property type="term" value="F:protein-folding chaperone binding"/>
    <property type="evidence" value="ECO:0007669"/>
    <property type="project" value="InterPro"/>
</dbReference>
<evidence type="ECO:0008006" key="5">
    <source>
        <dbReference type="Google" id="ProtNLM"/>
    </source>
</evidence>
<dbReference type="GO" id="GO:0009251">
    <property type="term" value="P:glucan catabolic process"/>
    <property type="evidence" value="ECO:0007669"/>
    <property type="project" value="TreeGrafter"/>
</dbReference>
<evidence type="ECO:0000313" key="3">
    <source>
        <dbReference type="EMBL" id="KAF5377240.1"/>
    </source>
</evidence>
<keyword evidence="4" id="KW-1185">Reference proteome</keyword>
<feature type="region of interest" description="Disordered" evidence="2">
    <location>
        <begin position="96"/>
        <end position="154"/>
    </location>
</feature>
<organism evidence="3 4">
    <name type="scientific">Tricholomella constricta</name>
    <dbReference type="NCBI Taxonomy" id="117010"/>
    <lineage>
        <taxon>Eukaryota</taxon>
        <taxon>Fungi</taxon>
        <taxon>Dikarya</taxon>
        <taxon>Basidiomycota</taxon>
        <taxon>Agaricomycotina</taxon>
        <taxon>Agaricomycetes</taxon>
        <taxon>Agaricomycetidae</taxon>
        <taxon>Agaricales</taxon>
        <taxon>Tricholomatineae</taxon>
        <taxon>Lyophyllaceae</taxon>
        <taxon>Tricholomella</taxon>
    </lineage>
</organism>
<feature type="compositionally biased region" description="Low complexity" evidence="2">
    <location>
        <begin position="1192"/>
        <end position="1205"/>
    </location>
</feature>
<dbReference type="InterPro" id="IPR013320">
    <property type="entry name" value="ConA-like_dom_sf"/>
</dbReference>
<feature type="compositionally biased region" description="Polar residues" evidence="2">
    <location>
        <begin position="982"/>
        <end position="995"/>
    </location>
</feature>
<keyword evidence="1" id="KW-0175">Coiled coil</keyword>
<feature type="coiled-coil region" evidence="1">
    <location>
        <begin position="675"/>
        <end position="703"/>
    </location>
</feature>
<accession>A0A8H5M0Z0</accession>
<feature type="compositionally biased region" description="Polar residues" evidence="2">
    <location>
        <begin position="1227"/>
        <end position="1258"/>
    </location>
</feature>
<evidence type="ECO:0000256" key="2">
    <source>
        <dbReference type="SAM" id="MobiDB-lite"/>
    </source>
</evidence>
<evidence type="ECO:0000256" key="1">
    <source>
        <dbReference type="SAM" id="Coils"/>
    </source>
</evidence>
<feature type="region of interest" description="Disordered" evidence="2">
    <location>
        <begin position="1155"/>
        <end position="1313"/>
    </location>
</feature>
<dbReference type="InterPro" id="IPR036533">
    <property type="entry name" value="BAG_dom_sf"/>
</dbReference>
<feature type="compositionally biased region" description="Low complexity" evidence="2">
    <location>
        <begin position="1270"/>
        <end position="1281"/>
    </location>
</feature>
<feature type="region of interest" description="Disordered" evidence="2">
    <location>
        <begin position="982"/>
        <end position="1017"/>
    </location>
</feature>
<dbReference type="CDD" id="cd02181">
    <property type="entry name" value="GH16_fungal_Lam16A_glucanase"/>
    <property type="match status" value="1"/>
</dbReference>
<dbReference type="PANTHER" id="PTHR10963:SF24">
    <property type="entry name" value="GLYCOSIDASE C21B10.07-RELATED"/>
    <property type="match status" value="1"/>
</dbReference>
<evidence type="ECO:0000313" key="4">
    <source>
        <dbReference type="Proteomes" id="UP000565441"/>
    </source>
</evidence>
<protein>
    <recommendedName>
        <fullName evidence="5">GH16 domain-containing protein</fullName>
    </recommendedName>
</protein>
<feature type="region of interest" description="Disordered" evidence="2">
    <location>
        <begin position="1"/>
        <end position="32"/>
    </location>
</feature>
<dbReference type="EMBL" id="JAACJP010000024">
    <property type="protein sequence ID" value="KAF5377240.1"/>
    <property type="molecule type" value="Genomic_DNA"/>
</dbReference>
<feature type="compositionally biased region" description="Low complexity" evidence="2">
    <location>
        <begin position="99"/>
        <end position="140"/>
    </location>
</feature>
<dbReference type="InterPro" id="IPR050546">
    <property type="entry name" value="Glycosyl_Hydrlase_16"/>
</dbReference>
<sequence length="1313" mass="142002">MESSFLTAAPRPRPKRPAGNASINPRPHDSNQTSLPLGLVLLIADAYPASASLMSRSLHKIHGTAVKHTKSLARDLRVAFGVMLVAQDPSPNTHVVYCKPGKSSSVPSLPLGGGDNTNPNGTSSLPPSSTSRAASTTRSGKPAGTAPASSPWKLTETHPIDSALQQGNSFYDGWEFFTGADPTHDSTNFTGIVEYVDEATGRANGILDVNSDGNAIMRVETTPNVPNTRKSIRITTQTQFNGALIIMDSVHMPTGCGHFGRMVWVEPWPNWPTGGEIDIVEAVHDYTNNQATIHTGPGCRLPAPGSNSLRMSGSVIGGNDCNVDTTGNQGCGIRAATSDSFGAGFNRVGGGTYAMQWDASGISIFFFPRGSEPADITNDVPRPDTWGLPQARWPAAACDPFQFFNNHHAIFDTTLCGDWAGGVWNVAGIPGQEQSCAQRTGFSTCEAFVRANGASMSEAYWEVKYVKLYQFRGGHSFGKLKDYYGQRRDWSHDPFLKSRGRRRLLRPTSRTFYASPGRSGRASLPRLDSRTVQNDTRVPTRRSVFIDSLPNHAHSNPINSEMFYYAPASRIPASLSYAPAPLSTPRNKYLAALAEAKAAEAEYLAAEAIQQEEEALRRRLEEIRIRKEGGDLLSRYGRAPYTTATPFSNLDNYPAYGYDHLAALRRQVEEEECLNLLALKEAKAEQERLRQAEEANLLSLRRQEQVALRLHQEREQARIASLFKHQAAAKARQSDPKFVGHQCHCRRQVFKQPSCQKLSRNSCQRPAEPRNEQEALVLHPALRALLGPDVKVSAFNEPAPAKPEPAKPSLKAEVAVEGPAAARQPAPEKPSLADGIQQALNLVFRVSQQPPQSTPQPEGIEQFLSLLGLSPKIAEQQSASGASRKADQASHAEAQKLQQFYDLFGLPAAKQQSTPQASGSSSKFTAPRKEECMTWTAPIPSKAPEASPSVESSLKEQLEARLNNEFSSEVRDTIQAIFASIQDSESRSTTSSPANSALAETDKGKGKATEASAEVVPDTTTISTPEDIANSLNEVLSIETAFQALEADFTFPSQLDFLAAHLIPGNPVSSDYESSATLRLAYTSHNHPVRFYEQALSALLTKLDSVDSFGNDSLRGIRRDVVMRVERALEEQEKEVEVRWRARLSKEAKPVKIEVTDAVPSAEPTATNTTPSGPAASSDFSPSITTSELKVEVTAEPEATTAAPEIPNDPAPIISTSETPSEAAMNSPDTQTSVTSNISNTIDATTSPSDSLAASVTTIKGYDVEEPVDDASPGSPDSSDAFLLSTSPNANSTSKRPNKDNDDAGSDWSEVEA</sequence>
<name>A0A8H5M0Z0_9AGAR</name>
<dbReference type="Pfam" id="PF26113">
    <property type="entry name" value="GH16_XgeA"/>
    <property type="match status" value="1"/>
</dbReference>
<dbReference type="SUPFAM" id="SSF49899">
    <property type="entry name" value="Concanavalin A-like lectins/glucanases"/>
    <property type="match status" value="1"/>
</dbReference>
<dbReference type="OrthoDB" id="192832at2759"/>
<feature type="compositionally biased region" description="Acidic residues" evidence="2">
    <location>
        <begin position="1303"/>
        <end position="1313"/>
    </location>
</feature>
<feature type="compositionally biased region" description="Polar residues" evidence="2">
    <location>
        <begin position="1178"/>
        <end position="1188"/>
    </location>
</feature>
<dbReference type="Gene3D" id="1.20.58.120">
    <property type="entry name" value="BAG domain"/>
    <property type="match status" value="1"/>
</dbReference>
<dbReference type="SUPFAM" id="SSF63491">
    <property type="entry name" value="BAG domain"/>
    <property type="match status" value="1"/>
</dbReference>
<reference evidence="3 4" key="1">
    <citation type="journal article" date="2020" name="ISME J.">
        <title>Uncovering the hidden diversity of litter-decomposition mechanisms in mushroom-forming fungi.</title>
        <authorList>
            <person name="Floudas D."/>
            <person name="Bentzer J."/>
            <person name="Ahren D."/>
            <person name="Johansson T."/>
            <person name="Persson P."/>
            <person name="Tunlid A."/>
        </authorList>
    </citation>
    <scope>NUCLEOTIDE SEQUENCE [LARGE SCALE GENOMIC DNA]</scope>
    <source>
        <strain evidence="3 4">CBS 661.87</strain>
    </source>
</reference>
<proteinExistence type="predicted"/>
<dbReference type="Gene3D" id="2.60.120.200">
    <property type="match status" value="1"/>
</dbReference>
<comment type="caution">
    <text evidence="3">The sequence shown here is derived from an EMBL/GenBank/DDBJ whole genome shotgun (WGS) entry which is preliminary data.</text>
</comment>
<dbReference type="PANTHER" id="PTHR10963">
    <property type="entry name" value="GLYCOSYL HYDROLASE-RELATED"/>
    <property type="match status" value="1"/>
</dbReference>